<name>A0A7W9FSM4_BREVE</name>
<protein>
    <recommendedName>
        <fullName evidence="3">Phage tail assembly chaperone</fullName>
    </recommendedName>
</protein>
<evidence type="ECO:0000313" key="2">
    <source>
        <dbReference type="Proteomes" id="UP000556201"/>
    </source>
</evidence>
<gene>
    <name evidence="1" type="ORF">HNP47_000808</name>
</gene>
<dbReference type="Proteomes" id="UP000556201">
    <property type="component" value="Unassembled WGS sequence"/>
</dbReference>
<evidence type="ECO:0000313" key="1">
    <source>
        <dbReference type="EMBL" id="MBB5770839.1"/>
    </source>
</evidence>
<dbReference type="EMBL" id="JACHLJ010000001">
    <property type="protein sequence ID" value="MBB5770839.1"/>
    <property type="molecule type" value="Genomic_DNA"/>
</dbReference>
<organism evidence="1 2">
    <name type="scientific">Brevundimonas vesicularis</name>
    <name type="common">Pseudomonas vesicularis</name>
    <dbReference type="NCBI Taxonomy" id="41276"/>
    <lineage>
        <taxon>Bacteria</taxon>
        <taxon>Pseudomonadati</taxon>
        <taxon>Pseudomonadota</taxon>
        <taxon>Alphaproteobacteria</taxon>
        <taxon>Caulobacterales</taxon>
        <taxon>Caulobacteraceae</taxon>
        <taxon>Brevundimonas</taxon>
    </lineage>
</organism>
<comment type="caution">
    <text evidence="1">The sequence shown here is derived from an EMBL/GenBank/DDBJ whole genome shotgun (WGS) entry which is preliminary data.</text>
</comment>
<evidence type="ECO:0008006" key="3">
    <source>
        <dbReference type="Google" id="ProtNLM"/>
    </source>
</evidence>
<accession>A0A7W9FSM4</accession>
<proteinExistence type="predicted"/>
<dbReference type="AlphaFoldDB" id="A0A7W9FSM4"/>
<reference evidence="1 2" key="1">
    <citation type="submission" date="2020-08" db="EMBL/GenBank/DDBJ databases">
        <title>Functional genomics of gut bacteria from endangered species of beetles.</title>
        <authorList>
            <person name="Carlos-Shanley C."/>
        </authorList>
    </citation>
    <scope>NUCLEOTIDE SEQUENCE [LARGE SCALE GENOMIC DNA]</scope>
    <source>
        <strain evidence="1 2">S00192</strain>
    </source>
</reference>
<dbReference type="RefSeq" id="WP_184278439.1">
    <property type="nucleotide sequence ID" value="NZ_JACHLJ010000001.1"/>
</dbReference>
<sequence>MGEKQGHTPGPWRIDVNGSEDWSVDYDGPSSTYMTICGARPQPVCFAVEPSAYGNDEEVEANARLIAAAPDLLAVAIKSHQPYVGLDEEDIRCLYGADEADLTMALRDAISLATGEDSPANEGEGAS</sequence>